<dbReference type="InterPro" id="IPR049427">
    <property type="entry name" value="Acyl-ACP_TE_C"/>
</dbReference>
<dbReference type="EMBL" id="LT796768">
    <property type="protein sequence ID" value="SKB08492.1"/>
    <property type="molecule type" value="Genomic_DNA"/>
</dbReference>
<sequence length="233" mass="24893">MTEYRHEIPMRWADLDSLNHVNNVVYLKYAENARAAIPQLPEGPIGAMSIQFKRPMLLGRRPVVVTSSIEGDRVLQSIGLADSDSVFATVEVTYGGAVPGEPLNAAAKPGSIALRHTDLDATGVVNEAQVFELFQETRVPFINGVLTRATPGNFVVANVEARYHRPIAPQGRLESTARVGRVGNASFTIEAQLGSGGQAFASSLAVLVGFDAATQSSRAFTDAERETLAAAMV</sequence>
<feature type="domain" description="Acyl-ACP thioesterase-like C-terminal" evidence="3">
    <location>
        <begin position="5"/>
        <end position="59"/>
    </location>
</feature>
<dbReference type="InterPro" id="IPR050563">
    <property type="entry name" value="4-hydroxybenzoyl-CoA_TE"/>
</dbReference>
<organism evidence="4 5">
    <name type="scientific">Aeromicrobium choanae</name>
    <dbReference type="NCBI Taxonomy" id="1736691"/>
    <lineage>
        <taxon>Bacteria</taxon>
        <taxon>Bacillati</taxon>
        <taxon>Actinomycetota</taxon>
        <taxon>Actinomycetes</taxon>
        <taxon>Propionibacteriales</taxon>
        <taxon>Nocardioidaceae</taxon>
        <taxon>Aeromicrobium</taxon>
    </lineage>
</organism>
<reference evidence="5" key="1">
    <citation type="submission" date="2017-02" db="EMBL/GenBank/DDBJ databases">
        <authorList>
            <person name="Varghese N."/>
            <person name="Submissions S."/>
        </authorList>
    </citation>
    <scope>NUCLEOTIDE SEQUENCE [LARGE SCALE GENOMIC DNA]</scope>
    <source>
        <strain evidence="5">9H-4</strain>
    </source>
</reference>
<dbReference type="InterPro" id="IPR029069">
    <property type="entry name" value="HotDog_dom_sf"/>
</dbReference>
<dbReference type="Gene3D" id="3.10.129.10">
    <property type="entry name" value="Hotdog Thioesterase"/>
    <property type="match status" value="2"/>
</dbReference>
<dbReference type="Pfam" id="PF13279">
    <property type="entry name" value="4HBT_2"/>
    <property type="match status" value="1"/>
</dbReference>
<dbReference type="PANTHER" id="PTHR31793">
    <property type="entry name" value="4-HYDROXYBENZOYL-COA THIOESTERASE FAMILY MEMBER"/>
    <property type="match status" value="1"/>
</dbReference>
<dbReference type="AlphaFoldDB" id="A0A1T4Z370"/>
<comment type="similarity">
    <text evidence="1">Belongs to the 4-hydroxybenzoyl-CoA thioesterase family.</text>
</comment>
<dbReference type="RefSeq" id="WP_078700183.1">
    <property type="nucleotide sequence ID" value="NZ_LT796768.1"/>
</dbReference>
<dbReference type="OrthoDB" id="9799036at2"/>
<gene>
    <name evidence="4" type="ORF">SAMN06295964_2181</name>
</gene>
<accession>A0A1T4Z370</accession>
<evidence type="ECO:0000313" key="4">
    <source>
        <dbReference type="EMBL" id="SKB08492.1"/>
    </source>
</evidence>
<protein>
    <submittedName>
        <fullName evidence="4">Acyl-CoA thioesterase FadM</fullName>
    </submittedName>
</protein>
<dbReference type="GO" id="GO:0047617">
    <property type="term" value="F:fatty acyl-CoA hydrolase activity"/>
    <property type="evidence" value="ECO:0007669"/>
    <property type="project" value="TreeGrafter"/>
</dbReference>
<dbReference type="PANTHER" id="PTHR31793:SF27">
    <property type="entry name" value="NOVEL THIOESTERASE SUPERFAMILY DOMAIN AND SAPOSIN A-TYPE DOMAIN CONTAINING PROTEIN (0610012H03RIK)"/>
    <property type="match status" value="1"/>
</dbReference>
<evidence type="ECO:0000256" key="1">
    <source>
        <dbReference type="ARBA" id="ARBA00005953"/>
    </source>
</evidence>
<dbReference type="SUPFAM" id="SSF54637">
    <property type="entry name" value="Thioesterase/thiol ester dehydrase-isomerase"/>
    <property type="match status" value="2"/>
</dbReference>
<evidence type="ECO:0000256" key="2">
    <source>
        <dbReference type="ARBA" id="ARBA00022801"/>
    </source>
</evidence>
<evidence type="ECO:0000259" key="3">
    <source>
        <dbReference type="Pfam" id="PF20791"/>
    </source>
</evidence>
<dbReference type="STRING" id="1736691.SAMN06295964_2181"/>
<dbReference type="CDD" id="cd00586">
    <property type="entry name" value="4HBT"/>
    <property type="match status" value="2"/>
</dbReference>
<name>A0A1T4Z370_9ACTN</name>
<dbReference type="Proteomes" id="UP000191040">
    <property type="component" value="Chromosome I"/>
</dbReference>
<evidence type="ECO:0000313" key="5">
    <source>
        <dbReference type="Proteomes" id="UP000191040"/>
    </source>
</evidence>
<proteinExistence type="inferred from homology"/>
<dbReference type="Pfam" id="PF20791">
    <property type="entry name" value="Acyl-ACP_TE_C"/>
    <property type="match status" value="1"/>
</dbReference>
<keyword evidence="2" id="KW-0378">Hydrolase</keyword>
<keyword evidence="5" id="KW-1185">Reference proteome</keyword>